<accession>A0A8T3C4R2</accession>
<keyword evidence="3" id="KW-0862">Zinc</keyword>
<protein>
    <recommendedName>
        <fullName evidence="5">GATA-type domain-containing protein</fullName>
    </recommendedName>
</protein>
<dbReference type="GO" id="GO:0006355">
    <property type="term" value="P:regulation of DNA-templated transcription"/>
    <property type="evidence" value="ECO:0007669"/>
    <property type="project" value="InterPro"/>
</dbReference>
<feature type="domain" description="GATA-type" evidence="5">
    <location>
        <begin position="66"/>
        <end position="123"/>
    </location>
</feature>
<keyword evidence="2 4" id="KW-0863">Zinc-finger</keyword>
<keyword evidence="7" id="KW-1185">Reference proteome</keyword>
<dbReference type="AlphaFoldDB" id="A0A8T3C4R2"/>
<dbReference type="Pfam" id="PF00320">
    <property type="entry name" value="GATA"/>
    <property type="match status" value="1"/>
</dbReference>
<dbReference type="PROSITE" id="PS00344">
    <property type="entry name" value="GATA_ZN_FINGER_1"/>
    <property type="match status" value="1"/>
</dbReference>
<evidence type="ECO:0000256" key="1">
    <source>
        <dbReference type="ARBA" id="ARBA00022723"/>
    </source>
</evidence>
<evidence type="ECO:0000256" key="4">
    <source>
        <dbReference type="PROSITE-ProRule" id="PRU00094"/>
    </source>
</evidence>
<evidence type="ECO:0000256" key="3">
    <source>
        <dbReference type="ARBA" id="ARBA00022833"/>
    </source>
</evidence>
<name>A0A8T3C4R2_DENNO</name>
<evidence type="ECO:0000256" key="2">
    <source>
        <dbReference type="ARBA" id="ARBA00022771"/>
    </source>
</evidence>
<comment type="caution">
    <text evidence="6">The sequence shown here is derived from an EMBL/GenBank/DDBJ whole genome shotgun (WGS) entry which is preliminary data.</text>
</comment>
<evidence type="ECO:0000313" key="7">
    <source>
        <dbReference type="Proteomes" id="UP000829196"/>
    </source>
</evidence>
<dbReference type="PANTHER" id="PTHR47255:SF4">
    <property type="entry name" value="GATA ZINC FINGER DOMAIN-CONTAINING PROTEIN 12"/>
    <property type="match status" value="1"/>
</dbReference>
<evidence type="ECO:0000313" key="6">
    <source>
        <dbReference type="EMBL" id="KAI0524621.1"/>
    </source>
</evidence>
<proteinExistence type="predicted"/>
<dbReference type="SMR" id="A0A8T3C4R2"/>
<dbReference type="InterPro" id="IPR013088">
    <property type="entry name" value="Znf_NHR/GATA"/>
</dbReference>
<sequence length="211" mass="24065">MPKQNPSSMICSTKYGKCACCAYDSSNSSASSDGRRRLMVTSRTSKEEVSKERQVKTVVDSSIKVCSDCRTSYTPLWRNGPDGPMSLCNACGIRYRKRKISVRMEERKARKVFAITGNAESKRNSNAEETEIGQRVKREKMVMTLSEEEMRMRQKDKQEKILMVLFHLRREAGSWRQRALRERSDEGAESEEVAEAALLLLYLSCGISVHF</sequence>
<dbReference type="OrthoDB" id="515401at2759"/>
<dbReference type="SMART" id="SM00401">
    <property type="entry name" value="ZnF_GATA"/>
    <property type="match status" value="1"/>
</dbReference>
<reference evidence="6" key="1">
    <citation type="journal article" date="2022" name="Front. Genet.">
        <title>Chromosome-Scale Assembly of the Dendrobium nobile Genome Provides Insights Into the Molecular Mechanism of the Biosynthesis of the Medicinal Active Ingredient of Dendrobium.</title>
        <authorList>
            <person name="Xu Q."/>
            <person name="Niu S.-C."/>
            <person name="Li K.-L."/>
            <person name="Zheng P.-J."/>
            <person name="Zhang X.-J."/>
            <person name="Jia Y."/>
            <person name="Liu Y."/>
            <person name="Niu Y.-X."/>
            <person name="Yu L.-H."/>
            <person name="Chen D.-F."/>
            <person name="Zhang G.-Q."/>
        </authorList>
    </citation>
    <scope>NUCLEOTIDE SEQUENCE</scope>
    <source>
        <tissue evidence="6">Leaf</tissue>
    </source>
</reference>
<dbReference type="GO" id="GO:0043565">
    <property type="term" value="F:sequence-specific DNA binding"/>
    <property type="evidence" value="ECO:0007669"/>
    <property type="project" value="InterPro"/>
</dbReference>
<dbReference type="PROSITE" id="PS50114">
    <property type="entry name" value="GATA_ZN_FINGER_2"/>
    <property type="match status" value="1"/>
</dbReference>
<dbReference type="InterPro" id="IPR000679">
    <property type="entry name" value="Znf_GATA"/>
</dbReference>
<dbReference type="PANTHER" id="PTHR47255">
    <property type="entry name" value="GATA TRANSCRIPTION FACTOR 22-RELATED"/>
    <property type="match status" value="1"/>
</dbReference>
<keyword evidence="1" id="KW-0479">Metal-binding</keyword>
<gene>
    <name evidence="6" type="ORF">KFK09_003998</name>
</gene>
<dbReference type="CDD" id="cd00202">
    <property type="entry name" value="ZnF_GATA"/>
    <property type="match status" value="1"/>
</dbReference>
<dbReference type="Gene3D" id="3.30.50.10">
    <property type="entry name" value="Erythroid Transcription Factor GATA-1, subunit A"/>
    <property type="match status" value="1"/>
</dbReference>
<evidence type="ECO:0000259" key="5">
    <source>
        <dbReference type="PROSITE" id="PS50114"/>
    </source>
</evidence>
<dbReference type="EMBL" id="JAGYWB010000004">
    <property type="protein sequence ID" value="KAI0524621.1"/>
    <property type="molecule type" value="Genomic_DNA"/>
</dbReference>
<dbReference type="GO" id="GO:0008270">
    <property type="term" value="F:zinc ion binding"/>
    <property type="evidence" value="ECO:0007669"/>
    <property type="project" value="UniProtKB-KW"/>
</dbReference>
<dbReference type="InterPro" id="IPR052138">
    <property type="entry name" value="GATA_ZnFinger_Domain"/>
</dbReference>
<dbReference type="Proteomes" id="UP000829196">
    <property type="component" value="Unassembled WGS sequence"/>
</dbReference>
<dbReference type="SUPFAM" id="SSF57716">
    <property type="entry name" value="Glucocorticoid receptor-like (DNA-binding domain)"/>
    <property type="match status" value="1"/>
</dbReference>
<organism evidence="6 7">
    <name type="scientific">Dendrobium nobile</name>
    <name type="common">Orchid</name>
    <dbReference type="NCBI Taxonomy" id="94219"/>
    <lineage>
        <taxon>Eukaryota</taxon>
        <taxon>Viridiplantae</taxon>
        <taxon>Streptophyta</taxon>
        <taxon>Embryophyta</taxon>
        <taxon>Tracheophyta</taxon>
        <taxon>Spermatophyta</taxon>
        <taxon>Magnoliopsida</taxon>
        <taxon>Liliopsida</taxon>
        <taxon>Asparagales</taxon>
        <taxon>Orchidaceae</taxon>
        <taxon>Epidendroideae</taxon>
        <taxon>Malaxideae</taxon>
        <taxon>Dendrobiinae</taxon>
        <taxon>Dendrobium</taxon>
    </lineage>
</organism>